<comment type="caution">
    <text evidence="2">The sequence shown here is derived from an EMBL/GenBank/DDBJ whole genome shotgun (WGS) entry which is preliminary data.</text>
</comment>
<organism evidence="2 3">
    <name type="scientific">Paramecium octaurelia</name>
    <dbReference type="NCBI Taxonomy" id="43137"/>
    <lineage>
        <taxon>Eukaryota</taxon>
        <taxon>Sar</taxon>
        <taxon>Alveolata</taxon>
        <taxon>Ciliophora</taxon>
        <taxon>Intramacronucleata</taxon>
        <taxon>Oligohymenophorea</taxon>
        <taxon>Peniculida</taxon>
        <taxon>Parameciidae</taxon>
        <taxon>Paramecium</taxon>
    </lineage>
</organism>
<feature type="region of interest" description="Disordered" evidence="1">
    <location>
        <begin position="1"/>
        <end position="65"/>
    </location>
</feature>
<sequence length="229" mass="26385">MDNKKKKNKNKAKQEQQSKQQQQQQQNQLVPQNQQHHHDHNCHDHHGNEDHHHDHNHCNHSLPTGDAPNIDPASLLSGLNKGEGLLGSLSMIPKLTEMLNQLTNFGGQAFKPDDPLPDFTKFDQTKQTLEVAIEEFQQTIENVQKKDFTNLTKPAVQKQQSQKLTKQQQQQRDKNNSIIKQNIDYLNTLQKDLKKLLLDQSMSGIAPILNQGIENLNQDIQYYQKQQEV</sequence>
<keyword evidence="3" id="KW-1185">Reference proteome</keyword>
<feature type="compositionally biased region" description="Low complexity" evidence="1">
    <location>
        <begin position="157"/>
        <end position="170"/>
    </location>
</feature>
<feature type="compositionally biased region" description="Basic residues" evidence="1">
    <location>
        <begin position="1"/>
        <end position="11"/>
    </location>
</feature>
<name>A0A8S1WRR6_PAROT</name>
<feature type="compositionally biased region" description="Basic and acidic residues" evidence="1">
    <location>
        <begin position="41"/>
        <end position="57"/>
    </location>
</feature>
<evidence type="ECO:0000256" key="1">
    <source>
        <dbReference type="SAM" id="MobiDB-lite"/>
    </source>
</evidence>
<proteinExistence type="predicted"/>
<feature type="compositionally biased region" description="Low complexity" evidence="1">
    <location>
        <begin position="15"/>
        <end position="34"/>
    </location>
</feature>
<dbReference type="OrthoDB" id="309870at2759"/>
<dbReference type="OMA" id="HGNEDHH"/>
<dbReference type="Proteomes" id="UP000683925">
    <property type="component" value="Unassembled WGS sequence"/>
</dbReference>
<feature type="region of interest" description="Disordered" evidence="1">
    <location>
        <begin position="154"/>
        <end position="176"/>
    </location>
</feature>
<evidence type="ECO:0000313" key="2">
    <source>
        <dbReference type="EMBL" id="CAD8190879.1"/>
    </source>
</evidence>
<gene>
    <name evidence="2" type="ORF">POCTA_138.1.T0980144</name>
</gene>
<protein>
    <submittedName>
        <fullName evidence="2">Uncharacterized protein</fullName>
    </submittedName>
</protein>
<dbReference type="EMBL" id="CAJJDP010000097">
    <property type="protein sequence ID" value="CAD8190879.1"/>
    <property type="molecule type" value="Genomic_DNA"/>
</dbReference>
<reference evidence="2" key="1">
    <citation type="submission" date="2021-01" db="EMBL/GenBank/DDBJ databases">
        <authorList>
            <consortium name="Genoscope - CEA"/>
            <person name="William W."/>
        </authorList>
    </citation>
    <scope>NUCLEOTIDE SEQUENCE</scope>
</reference>
<evidence type="ECO:0000313" key="3">
    <source>
        <dbReference type="Proteomes" id="UP000683925"/>
    </source>
</evidence>
<accession>A0A8S1WRR6</accession>
<dbReference type="AlphaFoldDB" id="A0A8S1WRR6"/>